<keyword evidence="2" id="KW-1185">Reference proteome</keyword>
<sequence>MIASRSTVDCDKRWSFLVHPRALDGRCGNERGMFNRILEIVCATMTRRFTRALESPSAPVFTHHRKNIGHGIGSLCSHRLISDCNCQLILLRTVSRSIWANRHRSCYYRLPTIGRDSSTYYCACGLVQASGRVVDRPSLTARIFVAITTPGRSELSANTSW</sequence>
<dbReference type="EMBL" id="ML976192">
    <property type="protein sequence ID" value="KAF1936377.1"/>
    <property type="molecule type" value="Genomic_DNA"/>
</dbReference>
<dbReference type="AlphaFoldDB" id="A0A6A5SG50"/>
<name>A0A6A5SG50_9PLEO</name>
<protein>
    <submittedName>
        <fullName evidence="1">Uncharacterized protein</fullName>
    </submittedName>
</protein>
<proteinExistence type="predicted"/>
<organism evidence="1 2">
    <name type="scientific">Clathrospora elynae</name>
    <dbReference type="NCBI Taxonomy" id="706981"/>
    <lineage>
        <taxon>Eukaryota</taxon>
        <taxon>Fungi</taxon>
        <taxon>Dikarya</taxon>
        <taxon>Ascomycota</taxon>
        <taxon>Pezizomycotina</taxon>
        <taxon>Dothideomycetes</taxon>
        <taxon>Pleosporomycetidae</taxon>
        <taxon>Pleosporales</taxon>
        <taxon>Diademaceae</taxon>
        <taxon>Clathrospora</taxon>
    </lineage>
</organism>
<dbReference type="Proteomes" id="UP000800038">
    <property type="component" value="Unassembled WGS sequence"/>
</dbReference>
<gene>
    <name evidence="1" type="ORF">EJ02DRAFT_87816</name>
</gene>
<accession>A0A6A5SG50</accession>
<evidence type="ECO:0000313" key="1">
    <source>
        <dbReference type="EMBL" id="KAF1936377.1"/>
    </source>
</evidence>
<evidence type="ECO:0000313" key="2">
    <source>
        <dbReference type="Proteomes" id="UP000800038"/>
    </source>
</evidence>
<reference evidence="1" key="1">
    <citation type="journal article" date="2020" name="Stud. Mycol.">
        <title>101 Dothideomycetes genomes: a test case for predicting lifestyles and emergence of pathogens.</title>
        <authorList>
            <person name="Haridas S."/>
            <person name="Albert R."/>
            <person name="Binder M."/>
            <person name="Bloem J."/>
            <person name="Labutti K."/>
            <person name="Salamov A."/>
            <person name="Andreopoulos B."/>
            <person name="Baker S."/>
            <person name="Barry K."/>
            <person name="Bills G."/>
            <person name="Bluhm B."/>
            <person name="Cannon C."/>
            <person name="Castanera R."/>
            <person name="Culley D."/>
            <person name="Daum C."/>
            <person name="Ezra D."/>
            <person name="Gonzalez J."/>
            <person name="Henrissat B."/>
            <person name="Kuo A."/>
            <person name="Liang C."/>
            <person name="Lipzen A."/>
            <person name="Lutzoni F."/>
            <person name="Magnuson J."/>
            <person name="Mondo S."/>
            <person name="Nolan M."/>
            <person name="Ohm R."/>
            <person name="Pangilinan J."/>
            <person name="Park H.-J."/>
            <person name="Ramirez L."/>
            <person name="Alfaro M."/>
            <person name="Sun H."/>
            <person name="Tritt A."/>
            <person name="Yoshinaga Y."/>
            <person name="Zwiers L.-H."/>
            <person name="Turgeon B."/>
            <person name="Goodwin S."/>
            <person name="Spatafora J."/>
            <person name="Crous P."/>
            <person name="Grigoriev I."/>
        </authorList>
    </citation>
    <scope>NUCLEOTIDE SEQUENCE</scope>
    <source>
        <strain evidence="1">CBS 161.51</strain>
    </source>
</reference>